<gene>
    <name evidence="6" type="ORF">BXYJ_LOCUS9765</name>
</gene>
<evidence type="ECO:0000256" key="5">
    <source>
        <dbReference type="SAM" id="Phobius"/>
    </source>
</evidence>
<keyword evidence="5" id="KW-0812">Transmembrane</keyword>
<dbReference type="GO" id="GO:0005125">
    <property type="term" value="F:cytokine activity"/>
    <property type="evidence" value="ECO:0007669"/>
    <property type="project" value="InterPro"/>
</dbReference>
<dbReference type="Proteomes" id="UP000095284">
    <property type="component" value="Unplaced"/>
</dbReference>
<keyword evidence="4" id="KW-0732">Signal</keyword>
<sequence length="222" mass="25398">MDGTSRGFSTLITIYLFLILLCFNRLSSAYRTANRRPIEPDMLFLQRPKFSRIRRMESDCSNEAKLNPELQEAITRMITGNDAKGYLMKTPHLSFVKPEINKDMCEEEKDEDISPDMPIRDRAVCGFQYVENFDNKRLPQTIPEVQCVCQKPTKMGILNRFPDVSCEPMMYDVPVLRFDDNCKSFTQTTQRISLACVPVFGGHSTTGIRMRTSSGVSMPVEV</sequence>
<comment type="subcellular location">
    <subcellularLocation>
        <location evidence="1">Secreted</location>
    </subcellularLocation>
</comment>
<evidence type="ECO:0000256" key="1">
    <source>
        <dbReference type="ARBA" id="ARBA00004613"/>
    </source>
</evidence>
<dbReference type="Pfam" id="PF06083">
    <property type="entry name" value="IL17"/>
    <property type="match status" value="1"/>
</dbReference>
<dbReference type="InterPro" id="IPR029034">
    <property type="entry name" value="Cystine-knot_cytokine"/>
</dbReference>
<evidence type="ECO:0000313" key="9">
    <source>
        <dbReference type="WBParaSite" id="BXY_0796400.1"/>
    </source>
</evidence>
<protein>
    <submittedName>
        <fullName evidence="6">(pine wood nematode) hypothetical protein</fullName>
    </submittedName>
</protein>
<comment type="similarity">
    <text evidence="2">Belongs to the IL-17 family.</text>
</comment>
<evidence type="ECO:0000256" key="4">
    <source>
        <dbReference type="ARBA" id="ARBA00022729"/>
    </source>
</evidence>
<dbReference type="Proteomes" id="UP000582659">
    <property type="component" value="Unassembled WGS sequence"/>
</dbReference>
<dbReference type="WBParaSite" id="BXY_0796400.1">
    <property type="protein sequence ID" value="BXY_0796400.1"/>
    <property type="gene ID" value="BXY_0796400"/>
</dbReference>
<evidence type="ECO:0000313" key="8">
    <source>
        <dbReference type="Proteomes" id="UP000659654"/>
    </source>
</evidence>
<dbReference type="Proteomes" id="UP000659654">
    <property type="component" value="Unassembled WGS sequence"/>
</dbReference>
<dbReference type="EMBL" id="CAJFDI010000004">
    <property type="protein sequence ID" value="CAD5227220.1"/>
    <property type="molecule type" value="Genomic_DNA"/>
</dbReference>
<name>A0A1I7S4N1_BURXY</name>
<evidence type="ECO:0000313" key="6">
    <source>
        <dbReference type="EMBL" id="CAD5227220.1"/>
    </source>
</evidence>
<dbReference type="EMBL" id="CAJFCV020000004">
    <property type="protein sequence ID" value="CAG9117249.1"/>
    <property type="molecule type" value="Genomic_DNA"/>
</dbReference>
<organism evidence="7 9">
    <name type="scientific">Bursaphelenchus xylophilus</name>
    <name type="common">Pinewood nematode worm</name>
    <name type="synonym">Aphelenchoides xylophilus</name>
    <dbReference type="NCBI Taxonomy" id="6326"/>
    <lineage>
        <taxon>Eukaryota</taxon>
        <taxon>Metazoa</taxon>
        <taxon>Ecdysozoa</taxon>
        <taxon>Nematoda</taxon>
        <taxon>Chromadorea</taxon>
        <taxon>Rhabditida</taxon>
        <taxon>Tylenchina</taxon>
        <taxon>Tylenchomorpha</taxon>
        <taxon>Aphelenchoidea</taxon>
        <taxon>Aphelenchoididae</taxon>
        <taxon>Bursaphelenchus</taxon>
    </lineage>
</organism>
<evidence type="ECO:0000313" key="7">
    <source>
        <dbReference type="Proteomes" id="UP000095284"/>
    </source>
</evidence>
<dbReference type="AlphaFoldDB" id="A0A1I7S4N1"/>
<dbReference type="OrthoDB" id="5802485at2759"/>
<evidence type="ECO:0000256" key="3">
    <source>
        <dbReference type="ARBA" id="ARBA00022525"/>
    </source>
</evidence>
<dbReference type="GO" id="GO:0005576">
    <property type="term" value="C:extracellular region"/>
    <property type="evidence" value="ECO:0007669"/>
    <property type="project" value="UniProtKB-SubCell"/>
</dbReference>
<keyword evidence="5" id="KW-1133">Transmembrane helix</keyword>
<feature type="transmembrane region" description="Helical" evidence="5">
    <location>
        <begin position="6"/>
        <end position="26"/>
    </location>
</feature>
<accession>A0A1I7S4N1</accession>
<dbReference type="SUPFAM" id="SSF57501">
    <property type="entry name" value="Cystine-knot cytokines"/>
    <property type="match status" value="1"/>
</dbReference>
<keyword evidence="8" id="KW-1185">Reference proteome</keyword>
<evidence type="ECO:0000256" key="2">
    <source>
        <dbReference type="ARBA" id="ARBA00007236"/>
    </source>
</evidence>
<dbReference type="Gene3D" id="2.10.90.10">
    <property type="entry name" value="Cystine-knot cytokines"/>
    <property type="match status" value="1"/>
</dbReference>
<dbReference type="InterPro" id="IPR010345">
    <property type="entry name" value="IL-17_fam"/>
</dbReference>
<dbReference type="eggNOG" id="ENOG502T2QU">
    <property type="taxonomic scope" value="Eukaryota"/>
</dbReference>
<reference evidence="6" key="2">
    <citation type="submission" date="2020-09" db="EMBL/GenBank/DDBJ databases">
        <authorList>
            <person name="Kikuchi T."/>
        </authorList>
    </citation>
    <scope>NUCLEOTIDE SEQUENCE</scope>
    <source>
        <strain evidence="6">Ka4C1</strain>
    </source>
</reference>
<keyword evidence="3" id="KW-0964">Secreted</keyword>
<keyword evidence="5" id="KW-0472">Membrane</keyword>
<reference evidence="9" key="1">
    <citation type="submission" date="2016-11" db="UniProtKB">
        <authorList>
            <consortium name="WormBaseParasite"/>
        </authorList>
    </citation>
    <scope>IDENTIFICATION</scope>
</reference>
<proteinExistence type="inferred from homology"/>